<accession>A0A8T1YKW7</accession>
<dbReference type="FunFam" id="3.40.50.10140:FF:000007">
    <property type="entry name" value="Disease resistance protein (TIR-NBS-LRR class)"/>
    <property type="match status" value="1"/>
</dbReference>
<dbReference type="EMBL" id="JAEFBJ010000012">
    <property type="protein sequence ID" value="KAG7546867.1"/>
    <property type="molecule type" value="Genomic_DNA"/>
</dbReference>
<dbReference type="Pfam" id="PF01582">
    <property type="entry name" value="TIR"/>
    <property type="match status" value="1"/>
</dbReference>
<dbReference type="AlphaFoldDB" id="A0A8T1YKW7"/>
<evidence type="ECO:0000259" key="2">
    <source>
        <dbReference type="PROSITE" id="PS50104"/>
    </source>
</evidence>
<reference evidence="3 4" key="1">
    <citation type="submission" date="2020-12" db="EMBL/GenBank/DDBJ databases">
        <title>Concerted genomic and epigenomic changes stabilize Arabidopsis allopolyploids.</title>
        <authorList>
            <person name="Chen Z."/>
        </authorList>
    </citation>
    <scope>NUCLEOTIDE SEQUENCE [LARGE SCALE GENOMIC DNA]</scope>
    <source>
        <strain evidence="3">As9502</strain>
        <tissue evidence="3">Leaf</tissue>
    </source>
</reference>
<dbReference type="OrthoDB" id="1905256at2759"/>
<proteinExistence type="predicted"/>
<feature type="domain" description="TIR" evidence="2">
    <location>
        <begin position="17"/>
        <end position="174"/>
    </location>
</feature>
<dbReference type="PROSITE" id="PS50104">
    <property type="entry name" value="TIR"/>
    <property type="match status" value="1"/>
</dbReference>
<keyword evidence="3" id="KW-0675">Receptor</keyword>
<evidence type="ECO:0000313" key="4">
    <source>
        <dbReference type="Proteomes" id="UP000694251"/>
    </source>
</evidence>
<keyword evidence="1" id="KW-0520">NAD</keyword>
<protein>
    <submittedName>
        <fullName evidence="3">Toll/interleukin-1 receptor homology (TIR) domain</fullName>
    </submittedName>
</protein>
<keyword evidence="4" id="KW-1185">Reference proteome</keyword>
<organism evidence="3 4">
    <name type="scientific">Arabidopsis suecica</name>
    <name type="common">Swedish thale-cress</name>
    <name type="synonym">Cardaminopsis suecica</name>
    <dbReference type="NCBI Taxonomy" id="45249"/>
    <lineage>
        <taxon>Eukaryota</taxon>
        <taxon>Viridiplantae</taxon>
        <taxon>Streptophyta</taxon>
        <taxon>Embryophyta</taxon>
        <taxon>Tracheophyta</taxon>
        <taxon>Spermatophyta</taxon>
        <taxon>Magnoliopsida</taxon>
        <taxon>eudicotyledons</taxon>
        <taxon>Gunneridae</taxon>
        <taxon>Pentapetalae</taxon>
        <taxon>rosids</taxon>
        <taxon>malvids</taxon>
        <taxon>Brassicales</taxon>
        <taxon>Brassicaceae</taxon>
        <taxon>Camelineae</taxon>
        <taxon>Arabidopsis</taxon>
    </lineage>
</organism>
<name>A0A8T1YKW7_ARASU</name>
<comment type="caution">
    <text evidence="3">The sequence shown here is derived from an EMBL/GenBank/DDBJ whole genome shotgun (WGS) entry which is preliminary data.</text>
</comment>
<sequence length="174" mass="20395">MSTCYSSSSSVVGQIPPQHQVFINFRGQQLRRGFVSFLVPALRNENINVFIDETEIRGRDLQDLFKRIEESSVAVVIFSECYTESKWCLNELVKIKERMIEGKLKVIPVFYKVTVDDVKQLEGKFGINFRKTKRGHRGGLYGIRKWEKALNYFPKRFGLPSLDYRFVRFLPLIY</sequence>
<evidence type="ECO:0000256" key="1">
    <source>
        <dbReference type="ARBA" id="ARBA00023027"/>
    </source>
</evidence>
<dbReference type="GO" id="GO:0007165">
    <property type="term" value="P:signal transduction"/>
    <property type="evidence" value="ECO:0007669"/>
    <property type="project" value="InterPro"/>
</dbReference>
<dbReference type="PANTHER" id="PTHR32009:SF109">
    <property type="entry name" value="TOLL-INTERLEUKIN-RESISTANCE (TIR) DOMAIN FAMILY PROTEIN"/>
    <property type="match status" value="1"/>
</dbReference>
<dbReference type="PANTHER" id="PTHR32009">
    <property type="entry name" value="TMV RESISTANCE PROTEIN N-LIKE"/>
    <property type="match status" value="1"/>
</dbReference>
<dbReference type="InterPro" id="IPR000157">
    <property type="entry name" value="TIR_dom"/>
</dbReference>
<dbReference type="SMART" id="SM00255">
    <property type="entry name" value="TIR"/>
    <property type="match status" value="1"/>
</dbReference>
<dbReference type="Proteomes" id="UP000694251">
    <property type="component" value="Chromosome 12"/>
</dbReference>
<gene>
    <name evidence="3" type="ORF">ISN44_As12g021730</name>
</gene>
<evidence type="ECO:0000313" key="3">
    <source>
        <dbReference type="EMBL" id="KAG7546867.1"/>
    </source>
</evidence>